<accession>A0A939BXJ9</accession>
<evidence type="ECO:0000313" key="2">
    <source>
        <dbReference type="Proteomes" id="UP000663792"/>
    </source>
</evidence>
<name>A0A939BXJ9_9ACTN</name>
<sequence length="134" mass="14581">MRSVLTATGPVPVEVTWLRYVEPARWPGWSPQMRRVDCSDPVIRAGSTGRVHTIVGLALDFTVLSVDPVRRRWSWRVQAPLGIEMTLDHLVVAAPVDEFPDGGSCTALRVTGPAPLVLGYGPIAKSALRKLVDA</sequence>
<dbReference type="Gene3D" id="3.30.530.20">
    <property type="match status" value="1"/>
</dbReference>
<dbReference type="Proteomes" id="UP000663792">
    <property type="component" value="Unassembled WGS sequence"/>
</dbReference>
<protein>
    <submittedName>
        <fullName evidence="1">SRPBCC family protein</fullName>
    </submittedName>
</protein>
<dbReference type="AlphaFoldDB" id="A0A939BXJ9"/>
<organism evidence="1 2">
    <name type="scientific">Nakamurella leprariae</name>
    <dbReference type="NCBI Taxonomy" id="2803911"/>
    <lineage>
        <taxon>Bacteria</taxon>
        <taxon>Bacillati</taxon>
        <taxon>Actinomycetota</taxon>
        <taxon>Actinomycetes</taxon>
        <taxon>Nakamurellales</taxon>
        <taxon>Nakamurellaceae</taxon>
        <taxon>Nakamurella</taxon>
    </lineage>
</organism>
<comment type="caution">
    <text evidence="1">The sequence shown here is derived from an EMBL/GenBank/DDBJ whole genome shotgun (WGS) entry which is preliminary data.</text>
</comment>
<dbReference type="SUPFAM" id="SSF55961">
    <property type="entry name" value="Bet v1-like"/>
    <property type="match status" value="1"/>
</dbReference>
<dbReference type="RefSeq" id="WP_205259021.1">
    <property type="nucleotide sequence ID" value="NZ_JAERWK010000003.1"/>
</dbReference>
<proteinExistence type="predicted"/>
<evidence type="ECO:0000313" key="1">
    <source>
        <dbReference type="EMBL" id="MBM9466060.1"/>
    </source>
</evidence>
<gene>
    <name evidence="1" type="ORF">JL106_02045</name>
</gene>
<keyword evidence="2" id="KW-1185">Reference proteome</keyword>
<dbReference type="EMBL" id="JAERWK010000003">
    <property type="protein sequence ID" value="MBM9466060.1"/>
    <property type="molecule type" value="Genomic_DNA"/>
</dbReference>
<reference evidence="1" key="1">
    <citation type="submission" date="2021-01" db="EMBL/GenBank/DDBJ databases">
        <title>YIM 132084 draft genome.</title>
        <authorList>
            <person name="An D."/>
        </authorList>
    </citation>
    <scope>NUCLEOTIDE SEQUENCE</scope>
    <source>
        <strain evidence="1">YIM 132084</strain>
    </source>
</reference>
<dbReference type="InterPro" id="IPR023393">
    <property type="entry name" value="START-like_dom_sf"/>
</dbReference>